<keyword evidence="2" id="KW-1185">Reference proteome</keyword>
<dbReference type="AlphaFoldDB" id="A0A8H7ASI0"/>
<protein>
    <submittedName>
        <fullName evidence="1">Uncharacterized protein</fullName>
    </submittedName>
</protein>
<accession>A0A8H7ASI0</accession>
<organism evidence="1 2">
    <name type="scientific">Endocarpon pusillum</name>
    <dbReference type="NCBI Taxonomy" id="364733"/>
    <lineage>
        <taxon>Eukaryota</taxon>
        <taxon>Fungi</taxon>
        <taxon>Dikarya</taxon>
        <taxon>Ascomycota</taxon>
        <taxon>Pezizomycotina</taxon>
        <taxon>Eurotiomycetes</taxon>
        <taxon>Chaetothyriomycetidae</taxon>
        <taxon>Verrucariales</taxon>
        <taxon>Verrucariaceae</taxon>
        <taxon>Endocarpon</taxon>
    </lineage>
</organism>
<reference evidence="1" key="1">
    <citation type="submission" date="2020-02" db="EMBL/GenBank/DDBJ databases">
        <authorList>
            <person name="Palmer J.M."/>
        </authorList>
    </citation>
    <scope>NUCLEOTIDE SEQUENCE</scope>
    <source>
        <strain evidence="1">EPUS1.4</strain>
        <tissue evidence="1">Thallus</tissue>
    </source>
</reference>
<evidence type="ECO:0000313" key="2">
    <source>
        <dbReference type="Proteomes" id="UP000606974"/>
    </source>
</evidence>
<name>A0A8H7ASI0_9EURO</name>
<comment type="caution">
    <text evidence="1">The sequence shown here is derived from an EMBL/GenBank/DDBJ whole genome shotgun (WGS) entry which is preliminary data.</text>
</comment>
<evidence type="ECO:0000313" key="1">
    <source>
        <dbReference type="EMBL" id="KAF7513554.1"/>
    </source>
</evidence>
<gene>
    <name evidence="1" type="ORF">GJ744_008848</name>
</gene>
<sequence length="55" mass="6074">MDLFVFSDIDQILVEGVGGPGINEVLMSEIGKSLTVKGFFKIVKRDCMIEDLNIV</sequence>
<proteinExistence type="predicted"/>
<dbReference type="EMBL" id="JAACFV010000005">
    <property type="protein sequence ID" value="KAF7513554.1"/>
    <property type="molecule type" value="Genomic_DNA"/>
</dbReference>
<dbReference type="Proteomes" id="UP000606974">
    <property type="component" value="Unassembled WGS sequence"/>
</dbReference>